<dbReference type="PANTHER" id="PTHR36766">
    <property type="entry name" value="PLANT BROAD-SPECTRUM MILDEW RESISTANCE PROTEIN RPW8"/>
    <property type="match status" value="1"/>
</dbReference>
<feature type="domain" description="R13L1/DRL21-like LRR repeat region" evidence="6">
    <location>
        <begin position="603"/>
        <end position="728"/>
    </location>
</feature>
<evidence type="ECO:0008006" key="9">
    <source>
        <dbReference type="Google" id="ProtNLM"/>
    </source>
</evidence>
<dbReference type="SUPFAM" id="SSF52058">
    <property type="entry name" value="L domain-like"/>
    <property type="match status" value="1"/>
</dbReference>
<dbReference type="InterPro" id="IPR032675">
    <property type="entry name" value="LRR_dom_sf"/>
</dbReference>
<keyword evidence="1" id="KW-0433">Leucine-rich repeat</keyword>
<dbReference type="InterPro" id="IPR042197">
    <property type="entry name" value="Apaf_helical"/>
</dbReference>
<keyword evidence="2" id="KW-0677">Repeat</keyword>
<protein>
    <recommendedName>
        <fullName evidence="9">NB-ARC domain-containing protein</fullName>
    </recommendedName>
</protein>
<organism evidence="7 8">
    <name type="scientific">Flemingia macrophylla</name>
    <dbReference type="NCBI Taxonomy" id="520843"/>
    <lineage>
        <taxon>Eukaryota</taxon>
        <taxon>Viridiplantae</taxon>
        <taxon>Streptophyta</taxon>
        <taxon>Embryophyta</taxon>
        <taxon>Tracheophyta</taxon>
        <taxon>Spermatophyta</taxon>
        <taxon>Magnoliopsida</taxon>
        <taxon>eudicotyledons</taxon>
        <taxon>Gunneridae</taxon>
        <taxon>Pentapetalae</taxon>
        <taxon>rosids</taxon>
        <taxon>fabids</taxon>
        <taxon>Fabales</taxon>
        <taxon>Fabaceae</taxon>
        <taxon>Papilionoideae</taxon>
        <taxon>50 kb inversion clade</taxon>
        <taxon>NPAAA clade</taxon>
        <taxon>indigoferoid/millettioid clade</taxon>
        <taxon>Phaseoleae</taxon>
        <taxon>Flemingia</taxon>
    </lineage>
</organism>
<dbReference type="FunFam" id="3.40.50.300:FF:001091">
    <property type="entry name" value="Probable disease resistance protein At1g61300"/>
    <property type="match status" value="1"/>
</dbReference>
<sequence>MLLLCWMTLDECAYEALGLENQGLEVQCSRLSSFHPKRVVFRYKIAKRMKRIRERLEEIAEERTKFHFIETTLERRTGVLEWRQTTSYITQPQVYGRENDVDKIVDFLVGNASNLEDLSVHPIVGLGGLGKTTLAQLIFNHERIATHFELTIWVCVSEDFSLKRMTKAIIEAASGSACGDLDLEPLQRKLQDVLQRKRYLLVLDDVWDDEQENWQKLKSVLACGAKGTSILVTTRLTKVAAIMGTVPPYELSMLSNDDCWELFKHRAFAPDEIEQEKLVAIGKEIVKKCGGVPLAAKALGGLLRFKREEKEWIYIKESSTWSFPDNEHSVMSALRLSYLNLPIKLRQCFAYCAIFPKDKIISKKCLIDLWMANGFISSNEILDVEDVGDSVLNELCWRSFFQDIEIDQFGKVTCFKMHDLVHDLAQLVAEDVCCITYDNIVTTLPGRIHHLSTRRRRMGASEKANSVQLHQLKSLRTFTCEGGSSDQLSSCVLKCCSLRVLKTKTLPSSFGHFKHLRFLNLPRGRFQTLPESLRKLWNLQILNLDYCIFLKKLPNSLLCLKYLQQLSLQSCESLSSLPPQIGKLNSLRILSRYVVGKKIGSFLAELGGLKLKGDLHIKHLENVKNVKDAQEANMSSKQLDRLFLSWGENDESELQENAEQILEVLKPHTQQLQTLTVVGYKGAYFPQWMSSPSLKYLTEVCLVDCKSCVQLPLFGKLPSLKRVSIYKMTQVIYLYEESYDGVIFMSLELMLLEELPNLISLCREDGEIMFPRLSTLQITECPKLLGLPSLPSIKNLKIEGKSNQDLPSSIRKLSSLENLELADIEELTCFPDGMLQNLTSLKTLVLYKLPKLEALQNMSAFRKLGLRDLPSLKSLPECCGSLHVLTISNCLKVRYLPTRLDSLERLRIGACPELAERCRKETGQDWPKMAHIPFILIEEKEIYHLP</sequence>
<keyword evidence="8" id="KW-1185">Reference proteome</keyword>
<accession>A0ABD1MGZ9</accession>
<dbReference type="InterPro" id="IPR036388">
    <property type="entry name" value="WH-like_DNA-bd_sf"/>
</dbReference>
<dbReference type="Gene3D" id="3.80.10.10">
    <property type="entry name" value="Ribonuclease Inhibitor"/>
    <property type="match status" value="2"/>
</dbReference>
<dbReference type="Gene3D" id="1.10.10.10">
    <property type="entry name" value="Winged helix-like DNA-binding domain superfamily/Winged helix DNA-binding domain"/>
    <property type="match status" value="1"/>
</dbReference>
<evidence type="ECO:0000313" key="7">
    <source>
        <dbReference type="EMBL" id="KAL2335084.1"/>
    </source>
</evidence>
<reference evidence="7 8" key="1">
    <citation type="submission" date="2024-08" db="EMBL/GenBank/DDBJ databases">
        <title>Insights into the chromosomal genome structure of Flemingia macrophylla.</title>
        <authorList>
            <person name="Ding Y."/>
            <person name="Zhao Y."/>
            <person name="Bi W."/>
            <person name="Wu M."/>
            <person name="Zhao G."/>
            <person name="Gong Y."/>
            <person name="Li W."/>
            <person name="Zhang P."/>
        </authorList>
    </citation>
    <scope>NUCLEOTIDE SEQUENCE [LARGE SCALE GENOMIC DNA]</scope>
    <source>
        <strain evidence="7">DYQJB</strain>
        <tissue evidence="7">Leaf</tissue>
    </source>
</reference>
<dbReference type="PRINTS" id="PR00364">
    <property type="entry name" value="DISEASERSIST"/>
</dbReference>
<evidence type="ECO:0000256" key="2">
    <source>
        <dbReference type="ARBA" id="ARBA00022737"/>
    </source>
</evidence>
<dbReference type="Pfam" id="PF00931">
    <property type="entry name" value="NB-ARC"/>
    <property type="match status" value="1"/>
</dbReference>
<evidence type="ECO:0000313" key="8">
    <source>
        <dbReference type="Proteomes" id="UP001603857"/>
    </source>
</evidence>
<proteinExistence type="predicted"/>
<dbReference type="Gene3D" id="1.10.8.430">
    <property type="entry name" value="Helical domain of apoptotic protease-activating factors"/>
    <property type="match status" value="1"/>
</dbReference>
<dbReference type="FunFam" id="1.10.10.10:FF:000322">
    <property type="entry name" value="Probable disease resistance protein At1g63360"/>
    <property type="match status" value="1"/>
</dbReference>
<evidence type="ECO:0000259" key="6">
    <source>
        <dbReference type="Pfam" id="PF25019"/>
    </source>
</evidence>
<gene>
    <name evidence="7" type="ORF">Fmac_016297</name>
</gene>
<dbReference type="InterPro" id="IPR002182">
    <property type="entry name" value="NB-ARC"/>
</dbReference>
<dbReference type="InterPro" id="IPR056789">
    <property type="entry name" value="LRR_R13L1-DRL21"/>
</dbReference>
<feature type="domain" description="NB-ARC" evidence="4">
    <location>
        <begin position="98"/>
        <end position="269"/>
    </location>
</feature>
<keyword evidence="3" id="KW-0611">Plant defense</keyword>
<name>A0ABD1MGZ9_9FABA</name>
<evidence type="ECO:0000259" key="5">
    <source>
        <dbReference type="Pfam" id="PF23559"/>
    </source>
</evidence>
<feature type="domain" description="Disease resistance protein winged helix" evidence="5">
    <location>
        <begin position="354"/>
        <end position="425"/>
    </location>
</feature>
<dbReference type="Gene3D" id="3.40.50.300">
    <property type="entry name" value="P-loop containing nucleotide triphosphate hydrolases"/>
    <property type="match status" value="1"/>
</dbReference>
<comment type="caution">
    <text evidence="7">The sequence shown here is derived from an EMBL/GenBank/DDBJ whole genome shotgun (WGS) entry which is preliminary data.</text>
</comment>
<dbReference type="Pfam" id="PF25019">
    <property type="entry name" value="LRR_R13L1-DRL21"/>
    <property type="match status" value="1"/>
</dbReference>
<dbReference type="PANTHER" id="PTHR36766:SF42">
    <property type="entry name" value="NB-ARC DOMAIN DISEASE RESISTANCE PROTEIN"/>
    <property type="match status" value="1"/>
</dbReference>
<dbReference type="SUPFAM" id="SSF52540">
    <property type="entry name" value="P-loop containing nucleoside triphosphate hydrolases"/>
    <property type="match status" value="1"/>
</dbReference>
<dbReference type="EMBL" id="JBGMDY010000005">
    <property type="protein sequence ID" value="KAL2335084.1"/>
    <property type="molecule type" value="Genomic_DNA"/>
</dbReference>
<evidence type="ECO:0000256" key="1">
    <source>
        <dbReference type="ARBA" id="ARBA00022614"/>
    </source>
</evidence>
<dbReference type="InterPro" id="IPR058922">
    <property type="entry name" value="WHD_DRP"/>
</dbReference>
<dbReference type="Proteomes" id="UP001603857">
    <property type="component" value="Unassembled WGS sequence"/>
</dbReference>
<evidence type="ECO:0000256" key="3">
    <source>
        <dbReference type="ARBA" id="ARBA00022821"/>
    </source>
</evidence>
<dbReference type="AlphaFoldDB" id="A0ABD1MGZ9"/>
<evidence type="ECO:0000259" key="4">
    <source>
        <dbReference type="Pfam" id="PF00931"/>
    </source>
</evidence>
<dbReference type="Pfam" id="PF23559">
    <property type="entry name" value="WHD_DRP"/>
    <property type="match status" value="1"/>
</dbReference>
<dbReference type="InterPro" id="IPR027417">
    <property type="entry name" value="P-loop_NTPase"/>
</dbReference>
<dbReference type="GO" id="GO:0006952">
    <property type="term" value="P:defense response"/>
    <property type="evidence" value="ECO:0007669"/>
    <property type="project" value="UniProtKB-KW"/>
</dbReference>